<feature type="compositionally biased region" description="Basic and acidic residues" evidence="1">
    <location>
        <begin position="213"/>
        <end position="227"/>
    </location>
</feature>
<feature type="compositionally biased region" description="Polar residues" evidence="1">
    <location>
        <begin position="75"/>
        <end position="94"/>
    </location>
</feature>
<organism evidence="2 3">
    <name type="scientific">Phytophthora fragariaefolia</name>
    <dbReference type="NCBI Taxonomy" id="1490495"/>
    <lineage>
        <taxon>Eukaryota</taxon>
        <taxon>Sar</taxon>
        <taxon>Stramenopiles</taxon>
        <taxon>Oomycota</taxon>
        <taxon>Peronosporomycetes</taxon>
        <taxon>Peronosporales</taxon>
        <taxon>Peronosporaceae</taxon>
        <taxon>Phytophthora</taxon>
    </lineage>
</organism>
<comment type="caution">
    <text evidence="2">The sequence shown here is derived from an EMBL/GenBank/DDBJ whole genome shotgun (WGS) entry which is preliminary data.</text>
</comment>
<evidence type="ECO:0000313" key="3">
    <source>
        <dbReference type="Proteomes" id="UP001165121"/>
    </source>
</evidence>
<sequence>MFGAVCRVLRGRGWTSKRPNGRSLNDMHLYIPPDGTPNGTIGVDYFLGGRALLEYCRQRFGLSNSGGDITTSLTETNDNSGVTSHKITGGSTLEASGEGTASRYGLCCDQRVESAETHDEVEGTRAAFCSENAQEQIIGISAGPVCAVCNAACSTERSCMGCKKFMHHFCSHGVCISLQIADPNGGILQDFGDSTYCSKVCYTAAIRVDSESVRTGGDERITSDRSNSHSLAHHHTNTSGSTKSSQKKSRSQSKATGLGARVVPKGKAPLQKNRPAKTIVTAMKDELTRRVRASAEKFVGASVAFTPSEESWMPLSLYRDVGAAYLLGVVTRYAIRPSANSENISVPTAQFQIDWTYTITRGISQFAKMQKRKLQFGESWVSLCNMIPKLSNIPMITEEFEEVDEQGYREWSMFRGRKQLQVALSPGEVEEIESMTFSPTASLGQPPGLFTRSDGSSDT</sequence>
<proteinExistence type="predicted"/>
<dbReference type="EMBL" id="BSXT01002686">
    <property type="protein sequence ID" value="GMF50390.1"/>
    <property type="molecule type" value="Genomic_DNA"/>
</dbReference>
<keyword evidence="3" id="KW-1185">Reference proteome</keyword>
<name>A0A9W7D0E1_9STRA</name>
<feature type="region of interest" description="Disordered" evidence="1">
    <location>
        <begin position="75"/>
        <end position="99"/>
    </location>
</feature>
<evidence type="ECO:0000256" key="1">
    <source>
        <dbReference type="SAM" id="MobiDB-lite"/>
    </source>
</evidence>
<gene>
    <name evidence="2" type="ORF">Pfra01_002010800</name>
</gene>
<dbReference type="Proteomes" id="UP001165121">
    <property type="component" value="Unassembled WGS sequence"/>
</dbReference>
<protein>
    <submittedName>
        <fullName evidence="2">Unnamed protein product</fullName>
    </submittedName>
</protein>
<feature type="region of interest" description="Disordered" evidence="1">
    <location>
        <begin position="213"/>
        <end position="272"/>
    </location>
</feature>
<dbReference type="AlphaFoldDB" id="A0A9W7D0E1"/>
<feature type="region of interest" description="Disordered" evidence="1">
    <location>
        <begin position="436"/>
        <end position="459"/>
    </location>
</feature>
<evidence type="ECO:0000313" key="2">
    <source>
        <dbReference type="EMBL" id="GMF50390.1"/>
    </source>
</evidence>
<accession>A0A9W7D0E1</accession>
<dbReference type="OrthoDB" id="145877at2759"/>
<reference evidence="2" key="1">
    <citation type="submission" date="2023-04" db="EMBL/GenBank/DDBJ databases">
        <title>Phytophthora fragariaefolia NBRC 109709.</title>
        <authorList>
            <person name="Ichikawa N."/>
            <person name="Sato H."/>
            <person name="Tonouchi N."/>
        </authorList>
    </citation>
    <scope>NUCLEOTIDE SEQUENCE</scope>
    <source>
        <strain evidence="2">NBRC 109709</strain>
    </source>
</reference>